<dbReference type="InterPro" id="IPR003660">
    <property type="entry name" value="HAMP_dom"/>
</dbReference>
<dbReference type="Pfam" id="PF00672">
    <property type="entry name" value="HAMP"/>
    <property type="match status" value="1"/>
</dbReference>
<evidence type="ECO:0000256" key="4">
    <source>
        <dbReference type="ARBA" id="ARBA00022692"/>
    </source>
</evidence>
<dbReference type="EMBL" id="FNGO01000040">
    <property type="protein sequence ID" value="SDM47502.1"/>
    <property type="molecule type" value="Genomic_DNA"/>
</dbReference>
<keyword evidence="16" id="KW-1185">Reference proteome</keyword>
<dbReference type="Gene3D" id="1.10.287.950">
    <property type="entry name" value="Methyl-accepting chemotaxis protein"/>
    <property type="match status" value="1"/>
</dbReference>
<dbReference type="InterPro" id="IPR033479">
    <property type="entry name" value="dCache_1"/>
</dbReference>
<protein>
    <submittedName>
        <fullName evidence="15">Methyl-accepting chemotaxis protein</fullName>
    </submittedName>
</protein>
<evidence type="ECO:0000256" key="11">
    <source>
        <dbReference type="SAM" id="MobiDB-lite"/>
    </source>
</evidence>
<dbReference type="Gene3D" id="3.30.450.20">
    <property type="entry name" value="PAS domain"/>
    <property type="match status" value="1"/>
</dbReference>
<evidence type="ECO:0000256" key="12">
    <source>
        <dbReference type="SAM" id="Phobius"/>
    </source>
</evidence>
<evidence type="ECO:0000256" key="9">
    <source>
        <dbReference type="PROSITE-ProRule" id="PRU00284"/>
    </source>
</evidence>
<evidence type="ECO:0000256" key="3">
    <source>
        <dbReference type="ARBA" id="ARBA00022500"/>
    </source>
</evidence>
<reference evidence="15 16" key="1">
    <citation type="submission" date="2016-10" db="EMBL/GenBank/DDBJ databases">
        <authorList>
            <person name="de Groot N.N."/>
        </authorList>
    </citation>
    <scope>NUCLEOTIDE SEQUENCE [LARGE SCALE GENOMIC DNA]</scope>
    <source>
        <strain evidence="15 16">SLAS-1</strain>
    </source>
</reference>
<dbReference type="PANTHER" id="PTHR32089">
    <property type="entry name" value="METHYL-ACCEPTING CHEMOTAXIS PROTEIN MCPB"/>
    <property type="match status" value="1"/>
</dbReference>
<evidence type="ECO:0000256" key="2">
    <source>
        <dbReference type="ARBA" id="ARBA00022475"/>
    </source>
</evidence>
<dbReference type="PANTHER" id="PTHR32089:SF112">
    <property type="entry name" value="LYSOZYME-LIKE PROTEIN-RELATED"/>
    <property type="match status" value="1"/>
</dbReference>
<keyword evidence="6 12" id="KW-0472">Membrane</keyword>
<feature type="domain" description="Methyl-accepting transducer" evidence="13">
    <location>
        <begin position="468"/>
        <end position="718"/>
    </location>
</feature>
<evidence type="ECO:0000259" key="14">
    <source>
        <dbReference type="PROSITE" id="PS50885"/>
    </source>
</evidence>
<evidence type="ECO:0000313" key="16">
    <source>
        <dbReference type="Proteomes" id="UP000199476"/>
    </source>
</evidence>
<evidence type="ECO:0000256" key="10">
    <source>
        <dbReference type="SAM" id="Coils"/>
    </source>
</evidence>
<dbReference type="PROSITE" id="PS50885">
    <property type="entry name" value="HAMP"/>
    <property type="match status" value="1"/>
</dbReference>
<dbReference type="CDD" id="cd11386">
    <property type="entry name" value="MCP_signal"/>
    <property type="match status" value="1"/>
</dbReference>
<dbReference type="OrthoDB" id="243053at2"/>
<feature type="transmembrane region" description="Helical" evidence="12">
    <location>
        <begin position="76"/>
        <end position="97"/>
    </location>
</feature>
<dbReference type="GO" id="GO:0007165">
    <property type="term" value="P:signal transduction"/>
    <property type="evidence" value="ECO:0007669"/>
    <property type="project" value="UniProtKB-KW"/>
</dbReference>
<keyword evidence="4 12" id="KW-0812">Transmembrane</keyword>
<feature type="domain" description="HAMP" evidence="14">
    <location>
        <begin position="396"/>
        <end position="449"/>
    </location>
</feature>
<comment type="subcellular location">
    <subcellularLocation>
        <location evidence="1">Cell membrane</location>
        <topology evidence="1">Multi-pass membrane protein</topology>
    </subcellularLocation>
</comment>
<dbReference type="STRING" id="321763.SAMN04488692_1409"/>
<keyword evidence="2" id="KW-1003">Cell membrane</keyword>
<dbReference type="Pfam" id="PF00015">
    <property type="entry name" value="MCPsignal"/>
    <property type="match status" value="1"/>
</dbReference>
<keyword evidence="10" id="KW-0175">Coiled coil</keyword>
<dbReference type="CDD" id="cd06225">
    <property type="entry name" value="HAMP"/>
    <property type="match status" value="1"/>
</dbReference>
<keyword evidence="5 12" id="KW-1133">Transmembrane helix</keyword>
<dbReference type="Proteomes" id="UP000199476">
    <property type="component" value="Unassembled WGS sequence"/>
</dbReference>
<organism evidence="15 16">
    <name type="scientific">Halarsenatibacter silvermanii</name>
    <dbReference type="NCBI Taxonomy" id="321763"/>
    <lineage>
        <taxon>Bacteria</taxon>
        <taxon>Bacillati</taxon>
        <taxon>Bacillota</taxon>
        <taxon>Clostridia</taxon>
        <taxon>Halanaerobiales</taxon>
        <taxon>Halarsenatibacteraceae</taxon>
        <taxon>Halarsenatibacter</taxon>
    </lineage>
</organism>
<evidence type="ECO:0000256" key="6">
    <source>
        <dbReference type="ARBA" id="ARBA00023136"/>
    </source>
</evidence>
<feature type="transmembrane region" description="Helical" evidence="12">
    <location>
        <begin position="372"/>
        <end position="394"/>
    </location>
</feature>
<name>A0A1G9TIP8_9FIRM</name>
<evidence type="ECO:0000256" key="1">
    <source>
        <dbReference type="ARBA" id="ARBA00004651"/>
    </source>
</evidence>
<feature type="compositionally biased region" description="Low complexity" evidence="11">
    <location>
        <begin position="466"/>
        <end position="480"/>
    </location>
</feature>
<dbReference type="GO" id="GO:0005886">
    <property type="term" value="C:plasma membrane"/>
    <property type="evidence" value="ECO:0007669"/>
    <property type="project" value="UniProtKB-SubCell"/>
</dbReference>
<dbReference type="PROSITE" id="PS50111">
    <property type="entry name" value="CHEMOTAXIS_TRANSDUC_2"/>
    <property type="match status" value="1"/>
</dbReference>
<dbReference type="InterPro" id="IPR004089">
    <property type="entry name" value="MCPsignal_dom"/>
</dbReference>
<feature type="compositionally biased region" description="Basic and acidic residues" evidence="11">
    <location>
        <begin position="516"/>
        <end position="536"/>
    </location>
</feature>
<feature type="coiled-coil region" evidence="10">
    <location>
        <begin position="658"/>
        <end position="692"/>
    </location>
</feature>
<proteinExistence type="inferred from homology"/>
<feature type="compositionally biased region" description="Polar residues" evidence="11">
    <location>
        <begin position="490"/>
        <end position="515"/>
    </location>
</feature>
<dbReference type="Pfam" id="PF02743">
    <property type="entry name" value="dCache_1"/>
    <property type="match status" value="1"/>
</dbReference>
<feature type="region of interest" description="Disordered" evidence="11">
    <location>
        <begin position="459"/>
        <end position="542"/>
    </location>
</feature>
<evidence type="ECO:0000259" key="13">
    <source>
        <dbReference type="PROSITE" id="PS50111"/>
    </source>
</evidence>
<sequence>MQLFDLTDNNLIKLNLIKLIDDQKIEAGSELQDDNRFKLKIKKTGAYNLYQERSCNMFFNRDDGVETEGLSLSIKLLIMFLLLSLLPAGIMAFLGFYQGSQGLEETAFENLRGVRNSRAQLVEQYLDTTIEDLIAVADMPLIEEGVVEFADGFEDGLDSVRYGIVEDQYGHELEEVTEHRNLREVFLIDTEGNVVFSPGEREDLAANLEEGELADTGLAQAYQRGREETNLTDLEIYDLHGDPTFFAGTPILDDATDELLGVLVFEIPIAAINQIMLQADGLGETGEAFLVNSEGLMITDAREAEEDTILTREIEMEALDSALAGESGEMLAENYRGEEVLTSYQHMDIMDLDWALITTLQQDEALAAVDNLFSSTLWAAGIIVIIVIFAAYIFSQRIVNPLLEAVGFADKIAEGELSVENIEIRQKDERGVLARALNAMKTELQETISGVTEVSQDLTSQSQHLSASSEEMSASAQEISTATEEVASGSEEQTAQIDETESRIQGLSQQIQNVSDKAESMEERASQVSKEVEKGNKSVKASTEQINRVTSVQEDVSENVDELGDLSREIDEIVEMINNISEQTNLLALNAAIEAARAGEAGQGFSVVADEIRQLAEESSRATEDIAELIAEIQSKVDSIIDRMEESDKVVDRSVSAIESTENVFQEIEKAVERLNELIEEVVKSADNMAANSSQVSAAVTEVAAVSEELSSNAEEVAASSQEQSATTQEIAEAAENLSQLAETLAERTERFNL</sequence>
<dbReference type="SMART" id="SM00304">
    <property type="entry name" value="HAMP"/>
    <property type="match status" value="3"/>
</dbReference>
<accession>A0A1G9TIP8</accession>
<evidence type="ECO:0000256" key="7">
    <source>
        <dbReference type="ARBA" id="ARBA00023224"/>
    </source>
</evidence>
<comment type="similarity">
    <text evidence="8">Belongs to the methyl-accepting chemotaxis (MCP) protein family.</text>
</comment>
<dbReference type="SMART" id="SM00283">
    <property type="entry name" value="MA"/>
    <property type="match status" value="1"/>
</dbReference>
<evidence type="ECO:0000256" key="5">
    <source>
        <dbReference type="ARBA" id="ARBA00022989"/>
    </source>
</evidence>
<dbReference type="GO" id="GO:0006935">
    <property type="term" value="P:chemotaxis"/>
    <property type="evidence" value="ECO:0007669"/>
    <property type="project" value="UniProtKB-KW"/>
</dbReference>
<gene>
    <name evidence="15" type="ORF">SAMN04488692_1409</name>
</gene>
<evidence type="ECO:0000313" key="15">
    <source>
        <dbReference type="EMBL" id="SDM47502.1"/>
    </source>
</evidence>
<dbReference type="AlphaFoldDB" id="A0A1G9TIP8"/>
<keyword evidence="3" id="KW-0145">Chemotaxis</keyword>
<evidence type="ECO:0000256" key="8">
    <source>
        <dbReference type="ARBA" id="ARBA00029447"/>
    </source>
</evidence>
<keyword evidence="7 9" id="KW-0807">Transducer</keyword>
<dbReference type="SUPFAM" id="SSF58104">
    <property type="entry name" value="Methyl-accepting chemotaxis protein (MCP) signaling domain"/>
    <property type="match status" value="1"/>
</dbReference>